<name>A0AAV5S189_MAUHU</name>
<dbReference type="GO" id="GO:0031267">
    <property type="term" value="F:small GTPase binding"/>
    <property type="evidence" value="ECO:0007669"/>
    <property type="project" value="TreeGrafter"/>
</dbReference>
<dbReference type="GO" id="GO:0005096">
    <property type="term" value="F:GTPase activator activity"/>
    <property type="evidence" value="ECO:0007669"/>
    <property type="project" value="TreeGrafter"/>
</dbReference>
<feature type="compositionally biased region" description="Basic residues" evidence="1">
    <location>
        <begin position="672"/>
        <end position="682"/>
    </location>
</feature>
<dbReference type="FunFam" id="1.10.8.270:FF:000026">
    <property type="entry name" value="TBC (Tre-2/Bub2/Cdc16) domain family"/>
    <property type="match status" value="1"/>
</dbReference>
<dbReference type="PANTHER" id="PTHR47219">
    <property type="entry name" value="RAB GTPASE-ACTIVATING PROTEIN 1-LIKE"/>
    <property type="match status" value="1"/>
</dbReference>
<dbReference type="InterPro" id="IPR000195">
    <property type="entry name" value="Rab-GAP-TBC_dom"/>
</dbReference>
<gene>
    <name evidence="3" type="ORF">DAKH74_039390</name>
</gene>
<feature type="compositionally biased region" description="Polar residues" evidence="1">
    <location>
        <begin position="1"/>
        <end position="14"/>
    </location>
</feature>
<dbReference type="Gene3D" id="1.10.8.270">
    <property type="entry name" value="putative rabgap domain of human tbc1 domain family member 14 like domains"/>
    <property type="match status" value="1"/>
</dbReference>
<protein>
    <submittedName>
        <fullName evidence="3">Rab GTPase-activating protein</fullName>
    </submittedName>
</protein>
<keyword evidence="4" id="KW-1185">Reference proteome</keyword>
<dbReference type="SMART" id="SM00164">
    <property type="entry name" value="TBC"/>
    <property type="match status" value="1"/>
</dbReference>
<evidence type="ECO:0000313" key="4">
    <source>
        <dbReference type="Proteomes" id="UP001377567"/>
    </source>
</evidence>
<sequence>MQGNSGRTSYTGGSHMQLGKPPTFVPQSLPRSPSVPSLQGDRPFNSLNRSDPMLNRKVFSGETPVPRLDPGSAHSPMGSAAVQASPSTIGGNSNLSVIDLYGDETDSQMASEESEDTNHLDTLMSKSSLMDQPHRDDYNVTSQETSMQTDSQLPQIPKSPRVNISSKDAEHFDRYGFKKQTSCISEAQYDGWWSEYYQYCERRKSKWVVLMEKHGLPSSDDQVTRFPPKNEKLKRYVRKGVPAEWRGNAWWYFANGQELLDENLDQYGQLLQKIALIEKLPDKEDKYPDLEIIERDLNRTFPDNIHFQRESFQDGEPEMIKSLRRVLVAFSLYNPKIGYCQSMNFLAGLLLLFLDEEKSFWMLVLLTSKYLPGVHNVNLEGVNIDQGVLMLCVQEYLPELWDYIVPKEKHSGSSKGNLNKLMNTSFSSSSGHSHQSQGKNDFLLKLPPVTLCTASWFMSCFVGVLPIEVTLRVWDCLFYEGSHFLFKVSLGILKLSEEELLKGKHHNSLTHYSLNGSQNKHKNNNSPEESEMELFQIVQTFPKKLLNPNDIFEKIIFKKRITFNNLDQDEIDRCRKYVTTQRQKHKPMSDPHKSSSHSNVNDNDDVSEDSDNSKPHSSDSSSHRNVHKSKTFNHTHRSEEHLPGATQDTPYGFKRSMTSVNWNSGLKEKVRQIRKKKDKFMD</sequence>
<dbReference type="FunFam" id="1.10.472.80:FF:000057">
    <property type="entry name" value="GTPase-activating protein"/>
    <property type="match status" value="1"/>
</dbReference>
<dbReference type="Gene3D" id="1.10.472.80">
    <property type="entry name" value="Ypt/Rab-GAP domain of gyp1p, domain 3"/>
    <property type="match status" value="1"/>
</dbReference>
<organism evidence="3 4">
    <name type="scientific">Maudiozyma humilis</name>
    <name type="common">Sour dough yeast</name>
    <name type="synonym">Kazachstania humilis</name>
    <dbReference type="NCBI Taxonomy" id="51915"/>
    <lineage>
        <taxon>Eukaryota</taxon>
        <taxon>Fungi</taxon>
        <taxon>Dikarya</taxon>
        <taxon>Ascomycota</taxon>
        <taxon>Saccharomycotina</taxon>
        <taxon>Saccharomycetes</taxon>
        <taxon>Saccharomycetales</taxon>
        <taxon>Saccharomycetaceae</taxon>
        <taxon>Maudiozyma</taxon>
    </lineage>
</organism>
<dbReference type="InterPro" id="IPR050302">
    <property type="entry name" value="Rab_GAP_TBC_domain"/>
</dbReference>
<dbReference type="Proteomes" id="UP001377567">
    <property type="component" value="Unassembled WGS sequence"/>
</dbReference>
<dbReference type="Pfam" id="PF00566">
    <property type="entry name" value="RabGAP-TBC"/>
    <property type="match status" value="2"/>
</dbReference>
<evidence type="ECO:0000259" key="2">
    <source>
        <dbReference type="PROSITE" id="PS50086"/>
    </source>
</evidence>
<evidence type="ECO:0000256" key="1">
    <source>
        <dbReference type="SAM" id="MobiDB-lite"/>
    </source>
</evidence>
<feature type="region of interest" description="Disordered" evidence="1">
    <location>
        <begin position="511"/>
        <end position="531"/>
    </location>
</feature>
<reference evidence="3 4" key="1">
    <citation type="journal article" date="2023" name="Elife">
        <title>Identification of key yeast species and microbe-microbe interactions impacting larval growth of Drosophila in the wild.</title>
        <authorList>
            <person name="Mure A."/>
            <person name="Sugiura Y."/>
            <person name="Maeda R."/>
            <person name="Honda K."/>
            <person name="Sakurai N."/>
            <person name="Takahashi Y."/>
            <person name="Watada M."/>
            <person name="Katoh T."/>
            <person name="Gotoh A."/>
            <person name="Gotoh Y."/>
            <person name="Taniguchi I."/>
            <person name="Nakamura K."/>
            <person name="Hayashi T."/>
            <person name="Katayama T."/>
            <person name="Uemura T."/>
            <person name="Hattori Y."/>
        </authorList>
    </citation>
    <scope>NUCLEOTIDE SEQUENCE [LARGE SCALE GENOMIC DNA]</scope>
    <source>
        <strain evidence="3 4">KH-74</strain>
    </source>
</reference>
<comment type="caution">
    <text evidence="3">The sequence shown here is derived from an EMBL/GenBank/DDBJ whole genome shotgun (WGS) entry which is preliminary data.</text>
</comment>
<dbReference type="InterPro" id="IPR035969">
    <property type="entry name" value="Rab-GAP_TBC_sf"/>
</dbReference>
<dbReference type="EMBL" id="BTGD01000011">
    <property type="protein sequence ID" value="GMM57323.1"/>
    <property type="molecule type" value="Genomic_DNA"/>
</dbReference>
<proteinExistence type="predicted"/>
<accession>A0AAV5S189</accession>
<dbReference type="SUPFAM" id="SSF47923">
    <property type="entry name" value="Ypt/Rab-GAP domain of gyp1p"/>
    <property type="match status" value="2"/>
</dbReference>
<dbReference type="GO" id="GO:0030427">
    <property type="term" value="C:site of polarized growth"/>
    <property type="evidence" value="ECO:0007669"/>
    <property type="project" value="UniProtKB-ARBA"/>
</dbReference>
<feature type="compositionally biased region" description="Polar residues" evidence="1">
    <location>
        <begin position="143"/>
        <end position="154"/>
    </location>
</feature>
<evidence type="ECO:0000313" key="3">
    <source>
        <dbReference type="EMBL" id="GMM57323.1"/>
    </source>
</evidence>
<feature type="domain" description="Rab-GAP TBC" evidence="2">
    <location>
        <begin position="240"/>
        <end position="481"/>
    </location>
</feature>
<dbReference type="PROSITE" id="PS50086">
    <property type="entry name" value="TBC_RABGAP"/>
    <property type="match status" value="1"/>
</dbReference>
<feature type="compositionally biased region" description="Polar residues" evidence="1">
    <location>
        <begin position="25"/>
        <end position="37"/>
    </location>
</feature>
<dbReference type="AlphaFoldDB" id="A0AAV5S189"/>
<feature type="region of interest" description="Disordered" evidence="1">
    <location>
        <begin position="579"/>
        <end position="682"/>
    </location>
</feature>
<feature type="region of interest" description="Disordered" evidence="1">
    <location>
        <begin position="143"/>
        <end position="162"/>
    </location>
</feature>
<feature type="region of interest" description="Disordered" evidence="1">
    <location>
        <begin position="1"/>
        <end position="88"/>
    </location>
</feature>
<feature type="compositionally biased region" description="Basic residues" evidence="1">
    <location>
        <begin position="624"/>
        <end position="635"/>
    </location>
</feature>
<dbReference type="PANTHER" id="PTHR47219:SF20">
    <property type="entry name" value="TBC1 DOMAIN FAMILY MEMBER 2B"/>
    <property type="match status" value="1"/>
</dbReference>